<dbReference type="Pfam" id="PF19076">
    <property type="entry name" value="CshA_repeat"/>
    <property type="match status" value="1"/>
</dbReference>
<gene>
    <name evidence="2" type="ORF">STHERMO_0581</name>
</gene>
<evidence type="ECO:0000259" key="1">
    <source>
        <dbReference type="Pfam" id="PF19076"/>
    </source>
</evidence>
<feature type="domain" description="CshA" evidence="1">
    <location>
        <begin position="16"/>
        <end position="100"/>
    </location>
</feature>
<proteinExistence type="predicted"/>
<dbReference type="InterPro" id="IPR026395">
    <property type="entry name" value="CshA_fibril"/>
</dbReference>
<name>A0A7U7CAI0_STRTR</name>
<dbReference type="AlphaFoldDB" id="A0A7U7CAI0"/>
<dbReference type="Proteomes" id="UP000509791">
    <property type="component" value="Chromosome"/>
</dbReference>
<sequence length="151" mass="17109">MLQIYYTRTYTPIVTPVKPEGTPAESEGPKGQPQTGTPVFVPGNPNVPIDETVKRTFDDGTTEKKVPGEGIYTIDENGKVTFTPEPDFIGKATGVTVKRVIRTERQQQLLTHQRFILILYSLIKMVTHFHQQKMELNLLKISQDTRLLKLK</sequence>
<evidence type="ECO:0000313" key="2">
    <source>
        <dbReference type="EMBL" id="CAD0151626.1"/>
    </source>
</evidence>
<reference evidence="2 3" key="1">
    <citation type="submission" date="2020-06" db="EMBL/GenBank/DDBJ databases">
        <authorList>
            <person name="Chuat V."/>
        </authorList>
    </citation>
    <scope>NUCLEOTIDE SEQUENCE [LARGE SCALE GENOMIC DNA]</scope>
    <source>
        <strain evidence="2">STH_CIRM_998</strain>
    </source>
</reference>
<protein>
    <recommendedName>
        <fullName evidence="1">CshA domain-containing protein</fullName>
    </recommendedName>
</protein>
<organism evidence="2 3">
    <name type="scientific">Streptococcus thermophilus</name>
    <dbReference type="NCBI Taxonomy" id="1308"/>
    <lineage>
        <taxon>Bacteria</taxon>
        <taxon>Bacillati</taxon>
        <taxon>Bacillota</taxon>
        <taxon>Bacilli</taxon>
        <taxon>Lactobacillales</taxon>
        <taxon>Streptococcaceae</taxon>
        <taxon>Streptococcus</taxon>
    </lineage>
</organism>
<accession>A0A7U7CAI0</accession>
<dbReference type="EMBL" id="LR822027">
    <property type="protein sequence ID" value="CAD0151626.1"/>
    <property type="molecule type" value="Genomic_DNA"/>
</dbReference>
<dbReference type="NCBIfam" id="TIGR04225">
    <property type="entry name" value="CshA_fibril_rpt"/>
    <property type="match status" value="1"/>
</dbReference>
<evidence type="ECO:0000313" key="3">
    <source>
        <dbReference type="Proteomes" id="UP000509791"/>
    </source>
</evidence>